<protein>
    <submittedName>
        <fullName evidence="2">Uncharacterized protein</fullName>
    </submittedName>
</protein>
<dbReference type="OrthoDB" id="9795599at2"/>
<accession>A0A286RC53</accession>
<evidence type="ECO:0000256" key="1">
    <source>
        <dbReference type="ARBA" id="ARBA00010554"/>
    </source>
</evidence>
<name>A0A286RC53_9BACT</name>
<dbReference type="AlphaFoldDB" id="A0A286RC53"/>
<sequence>MKLPYEAHLLRIFIGESDRVGNRPLYEVIVEEARRRGLAGATVIRGFLGFGANSRIHTAKILRLSEDLPVVIEIVDAEEKIEAFIQELDGMIHEGLVTLEKVRVIAYRHNKKATS</sequence>
<dbReference type="EMBL" id="CP018477">
    <property type="protein sequence ID" value="ASV73540.1"/>
    <property type="molecule type" value="Genomic_DNA"/>
</dbReference>
<dbReference type="Gene3D" id="3.30.70.120">
    <property type="match status" value="1"/>
</dbReference>
<dbReference type="Pfam" id="PF02641">
    <property type="entry name" value="DUF190"/>
    <property type="match status" value="1"/>
</dbReference>
<gene>
    <name evidence="2" type="ORF">THTE_0938</name>
</gene>
<dbReference type="PANTHER" id="PTHR35983">
    <property type="entry name" value="UPF0166 PROTEIN TM_0021"/>
    <property type="match status" value="1"/>
</dbReference>
<comment type="similarity">
    <text evidence="1">Belongs to the UPF0166 family.</text>
</comment>
<evidence type="ECO:0000313" key="3">
    <source>
        <dbReference type="Proteomes" id="UP000215086"/>
    </source>
</evidence>
<dbReference type="SUPFAM" id="SSF54913">
    <property type="entry name" value="GlnB-like"/>
    <property type="match status" value="1"/>
</dbReference>
<dbReference type="Proteomes" id="UP000215086">
    <property type="component" value="Chromosome"/>
</dbReference>
<evidence type="ECO:0000313" key="2">
    <source>
        <dbReference type="EMBL" id="ASV73540.1"/>
    </source>
</evidence>
<organism evidence="2 3">
    <name type="scientific">Thermogutta terrifontis</name>
    <dbReference type="NCBI Taxonomy" id="1331910"/>
    <lineage>
        <taxon>Bacteria</taxon>
        <taxon>Pseudomonadati</taxon>
        <taxon>Planctomycetota</taxon>
        <taxon>Planctomycetia</taxon>
        <taxon>Pirellulales</taxon>
        <taxon>Thermoguttaceae</taxon>
        <taxon>Thermogutta</taxon>
    </lineage>
</organism>
<keyword evidence="3" id="KW-1185">Reference proteome</keyword>
<dbReference type="InterPro" id="IPR015867">
    <property type="entry name" value="N-reg_PII/ATP_PRibTrfase_C"/>
</dbReference>
<dbReference type="PANTHER" id="PTHR35983:SF1">
    <property type="entry name" value="UPF0166 PROTEIN TM_0021"/>
    <property type="match status" value="1"/>
</dbReference>
<reference evidence="2 3" key="1">
    <citation type="journal article" name="Front. Microbiol.">
        <title>Sugar Metabolism of the First Thermophilic Planctomycete Thermogutta terrifontis: Comparative Genomic and Transcriptomic Approaches.</title>
        <authorList>
            <person name="Elcheninov A.G."/>
            <person name="Menzel P."/>
            <person name="Gudbergsdottir S.R."/>
            <person name="Slesarev A.I."/>
            <person name="Kadnikov V.V."/>
            <person name="Krogh A."/>
            <person name="Bonch-Osmolovskaya E.A."/>
            <person name="Peng X."/>
            <person name="Kublanov I.V."/>
        </authorList>
    </citation>
    <scope>NUCLEOTIDE SEQUENCE [LARGE SCALE GENOMIC DNA]</scope>
    <source>
        <strain evidence="2 3">R1</strain>
    </source>
</reference>
<dbReference type="InterPro" id="IPR003793">
    <property type="entry name" value="UPF0166"/>
</dbReference>
<proteinExistence type="inferred from homology"/>
<dbReference type="RefSeq" id="WP_095414104.1">
    <property type="nucleotide sequence ID" value="NZ_CP018477.1"/>
</dbReference>
<dbReference type="KEGG" id="ttf:THTE_0938"/>
<dbReference type="InterPro" id="IPR011322">
    <property type="entry name" value="N-reg_PII-like_a/b"/>
</dbReference>